<keyword evidence="2" id="KW-1185">Reference proteome</keyword>
<evidence type="ECO:0000313" key="1">
    <source>
        <dbReference type="EMBL" id="WVZ17038.1"/>
    </source>
</evidence>
<evidence type="ECO:0000313" key="2">
    <source>
        <dbReference type="Proteomes" id="UP001374535"/>
    </source>
</evidence>
<reference evidence="1 2" key="1">
    <citation type="journal article" date="2023" name="Life. Sci Alliance">
        <title>Evolutionary insights into 3D genome organization and epigenetic landscape of Vigna mungo.</title>
        <authorList>
            <person name="Junaid A."/>
            <person name="Singh B."/>
            <person name="Bhatia S."/>
        </authorList>
    </citation>
    <scope>NUCLEOTIDE SEQUENCE [LARGE SCALE GENOMIC DNA]</scope>
    <source>
        <strain evidence="1">Urdbean</strain>
    </source>
</reference>
<organism evidence="1 2">
    <name type="scientific">Vigna mungo</name>
    <name type="common">Black gram</name>
    <name type="synonym">Phaseolus mungo</name>
    <dbReference type="NCBI Taxonomy" id="3915"/>
    <lineage>
        <taxon>Eukaryota</taxon>
        <taxon>Viridiplantae</taxon>
        <taxon>Streptophyta</taxon>
        <taxon>Embryophyta</taxon>
        <taxon>Tracheophyta</taxon>
        <taxon>Spermatophyta</taxon>
        <taxon>Magnoliopsida</taxon>
        <taxon>eudicotyledons</taxon>
        <taxon>Gunneridae</taxon>
        <taxon>Pentapetalae</taxon>
        <taxon>rosids</taxon>
        <taxon>fabids</taxon>
        <taxon>Fabales</taxon>
        <taxon>Fabaceae</taxon>
        <taxon>Papilionoideae</taxon>
        <taxon>50 kb inversion clade</taxon>
        <taxon>NPAAA clade</taxon>
        <taxon>indigoferoid/millettioid clade</taxon>
        <taxon>Phaseoleae</taxon>
        <taxon>Vigna</taxon>
    </lineage>
</organism>
<proteinExistence type="predicted"/>
<gene>
    <name evidence="1" type="ORF">V8G54_010020</name>
</gene>
<protein>
    <submittedName>
        <fullName evidence="1">Uncharacterized protein</fullName>
    </submittedName>
</protein>
<sequence length="209" mass="23747">MGQIWVPGRSKDLTEEHAKRRLPYKEGYEWVDPLIGIDKDMVRRQRNQLVKEAKKARETLVPNLKGPQHQEGCTPKQHGVDKDRRKLKVELLGQASSSGSESKAFDLGGLKSSVTVMRKGMKIGLKENELKIMEETELVILIRALLEFHSRSLVLYCKVANLLQKKMVNGKNTKNVEELASMKKKYDDDKHAWAEEKCQSGCSGMVNVE</sequence>
<dbReference type="AlphaFoldDB" id="A0AAQ3NWT2"/>
<accession>A0AAQ3NWT2</accession>
<dbReference type="EMBL" id="CP144698">
    <property type="protein sequence ID" value="WVZ17038.1"/>
    <property type="molecule type" value="Genomic_DNA"/>
</dbReference>
<dbReference type="Proteomes" id="UP001374535">
    <property type="component" value="Chromosome 3"/>
</dbReference>
<name>A0AAQ3NWT2_VIGMU</name>